<dbReference type="SUPFAM" id="SSF49899">
    <property type="entry name" value="Concanavalin A-like lectins/glucanases"/>
    <property type="match status" value="1"/>
</dbReference>
<dbReference type="InterPro" id="IPR041542">
    <property type="entry name" value="GH43_C2"/>
</dbReference>
<sequence length="516" mass="56818">MFQIKKTFAALLGGLSLLPALTNAFTNPIFWEDLADLDIRRVNDTYYYTSSTMHYSPGAPILRSYDLKNWEYIAHAVPTLDFGSTYSLQGGQAYIQGIWASFFAYHPQKNTWFWGGCIDFQTSYLYSASSVTGPWTRYTTINKCYYDSGLLIDDDGTMYVSYANSNNIWVAQLSSDGKSEVRSQQVFVPPSDIGYLEGTRMYKRNGQYYILATHPANAEYTLKASSPWGSYSSKALAVSVKPPVTGGGNPHQGGLIDTPSGQWYYMAFVDSYPGGRIPAMAPVTWGSDGFPTLQLSNGAWGTSYPDVLTPHPVTSPTGIENLTSIGPRWEWNHNPDTSKFSTSSNGLTLNTATVTFDLYSARNTITRRILGPKSTSTIKLNYGNMKDGDRAGLVLLRHLSAWIGVKRDNGNYIVGFTNGLAMNSDWSTSNTGTTVATAGISGGTIYLRITADISPGGSKQALFYYSTDNSSWKQLGSFTMNTDWEFFMGYRYGIFNYATSALGGSVNVPYFQLDSA</sequence>
<name>A0A9P7RN72_9AGAR</name>
<keyword evidence="2 4" id="KW-0378">Hydrolase</keyword>
<keyword evidence="5" id="KW-0732">Signal</keyword>
<dbReference type="KEGG" id="more:E1B28_002704"/>
<dbReference type="Gene3D" id="2.60.120.200">
    <property type="match status" value="1"/>
</dbReference>
<dbReference type="RefSeq" id="XP_043003245.1">
    <property type="nucleotide sequence ID" value="XM_043159642.1"/>
</dbReference>
<reference evidence="7" key="1">
    <citation type="journal article" date="2021" name="Genome Biol. Evol.">
        <title>The assembled and annotated genome of the fairy-ring fungus Marasmius oreades.</title>
        <authorList>
            <person name="Hiltunen M."/>
            <person name="Ament-Velasquez S.L."/>
            <person name="Johannesson H."/>
        </authorList>
    </citation>
    <scope>NUCLEOTIDE SEQUENCE</scope>
    <source>
        <strain evidence="7">03SP1</strain>
    </source>
</reference>
<feature type="domain" description="Beta-xylosidase C-terminal Concanavalin A-like" evidence="6">
    <location>
        <begin position="324"/>
        <end position="512"/>
    </location>
</feature>
<accession>A0A9P7RN72</accession>
<evidence type="ECO:0000256" key="2">
    <source>
        <dbReference type="ARBA" id="ARBA00022801"/>
    </source>
</evidence>
<dbReference type="Gene3D" id="2.115.10.20">
    <property type="entry name" value="Glycosyl hydrolase domain, family 43"/>
    <property type="match status" value="1"/>
</dbReference>
<dbReference type="SUPFAM" id="SSF75005">
    <property type="entry name" value="Arabinanase/levansucrase/invertase"/>
    <property type="match status" value="1"/>
</dbReference>
<organism evidence="7 8">
    <name type="scientific">Marasmius oreades</name>
    <name type="common">fairy-ring Marasmius</name>
    <dbReference type="NCBI Taxonomy" id="181124"/>
    <lineage>
        <taxon>Eukaryota</taxon>
        <taxon>Fungi</taxon>
        <taxon>Dikarya</taxon>
        <taxon>Basidiomycota</taxon>
        <taxon>Agaricomycotina</taxon>
        <taxon>Agaricomycetes</taxon>
        <taxon>Agaricomycetidae</taxon>
        <taxon>Agaricales</taxon>
        <taxon>Marasmiineae</taxon>
        <taxon>Marasmiaceae</taxon>
        <taxon>Marasmius</taxon>
    </lineage>
</organism>
<dbReference type="Pfam" id="PF17851">
    <property type="entry name" value="GH43_C2"/>
    <property type="match status" value="1"/>
</dbReference>
<evidence type="ECO:0000256" key="3">
    <source>
        <dbReference type="ARBA" id="ARBA00023295"/>
    </source>
</evidence>
<keyword evidence="8" id="KW-1185">Reference proteome</keyword>
<dbReference type="InterPro" id="IPR023296">
    <property type="entry name" value="Glyco_hydro_beta-prop_sf"/>
</dbReference>
<dbReference type="EMBL" id="CM032190">
    <property type="protein sequence ID" value="KAG7086774.1"/>
    <property type="molecule type" value="Genomic_DNA"/>
</dbReference>
<gene>
    <name evidence="7" type="ORF">E1B28_002704</name>
</gene>
<evidence type="ECO:0000256" key="4">
    <source>
        <dbReference type="RuleBase" id="RU361187"/>
    </source>
</evidence>
<dbReference type="OrthoDB" id="2139957at2759"/>
<evidence type="ECO:0000256" key="1">
    <source>
        <dbReference type="ARBA" id="ARBA00009865"/>
    </source>
</evidence>
<dbReference type="PANTHER" id="PTHR42812">
    <property type="entry name" value="BETA-XYLOSIDASE"/>
    <property type="match status" value="1"/>
</dbReference>
<dbReference type="GO" id="GO:0005975">
    <property type="term" value="P:carbohydrate metabolic process"/>
    <property type="evidence" value="ECO:0007669"/>
    <property type="project" value="InterPro"/>
</dbReference>
<dbReference type="GeneID" id="66071780"/>
<keyword evidence="3 4" id="KW-0326">Glycosidase</keyword>
<dbReference type="CDD" id="cd09001">
    <property type="entry name" value="GH43_FsAxh1-like"/>
    <property type="match status" value="1"/>
</dbReference>
<proteinExistence type="inferred from homology"/>
<dbReference type="PANTHER" id="PTHR42812:SF15">
    <property type="entry name" value="HYDROLASE, PUTATIVE (AFU_ORTHOLOGUE AFUA_2G00930)-RELATED"/>
    <property type="match status" value="1"/>
</dbReference>
<protein>
    <recommendedName>
        <fullName evidence="6">Beta-xylosidase C-terminal Concanavalin A-like domain-containing protein</fullName>
    </recommendedName>
</protein>
<dbReference type="InterPro" id="IPR051795">
    <property type="entry name" value="Glycosyl_Hydrlase_43"/>
</dbReference>
<comment type="caution">
    <text evidence="7">The sequence shown here is derived from an EMBL/GenBank/DDBJ whole genome shotgun (WGS) entry which is preliminary data.</text>
</comment>
<evidence type="ECO:0000313" key="8">
    <source>
        <dbReference type="Proteomes" id="UP001049176"/>
    </source>
</evidence>
<dbReference type="AlphaFoldDB" id="A0A9P7RN72"/>
<feature type="signal peptide" evidence="5">
    <location>
        <begin position="1"/>
        <end position="24"/>
    </location>
</feature>
<evidence type="ECO:0000259" key="6">
    <source>
        <dbReference type="Pfam" id="PF17851"/>
    </source>
</evidence>
<feature type="chain" id="PRO_5040333779" description="Beta-xylosidase C-terminal Concanavalin A-like domain-containing protein" evidence="5">
    <location>
        <begin position="25"/>
        <end position="516"/>
    </location>
</feature>
<dbReference type="InterPro" id="IPR006710">
    <property type="entry name" value="Glyco_hydro_43"/>
</dbReference>
<dbReference type="Proteomes" id="UP001049176">
    <property type="component" value="Chromosome 10"/>
</dbReference>
<evidence type="ECO:0000256" key="5">
    <source>
        <dbReference type="SAM" id="SignalP"/>
    </source>
</evidence>
<dbReference type="Pfam" id="PF04616">
    <property type="entry name" value="Glyco_hydro_43"/>
    <property type="match status" value="1"/>
</dbReference>
<evidence type="ECO:0000313" key="7">
    <source>
        <dbReference type="EMBL" id="KAG7086774.1"/>
    </source>
</evidence>
<comment type="similarity">
    <text evidence="1 4">Belongs to the glycosyl hydrolase 43 family.</text>
</comment>
<dbReference type="InterPro" id="IPR013320">
    <property type="entry name" value="ConA-like_dom_sf"/>
</dbReference>
<dbReference type="GO" id="GO:0004553">
    <property type="term" value="F:hydrolase activity, hydrolyzing O-glycosyl compounds"/>
    <property type="evidence" value="ECO:0007669"/>
    <property type="project" value="InterPro"/>
</dbReference>